<gene>
    <name evidence="1" type="ORF">HINF_LOCUS61529</name>
    <name evidence="2" type="ORF">HINF_LOCUS70403</name>
</gene>
<dbReference type="EMBL" id="CAXDID020000527">
    <property type="protein sequence ID" value="CAL6100118.1"/>
    <property type="molecule type" value="Genomic_DNA"/>
</dbReference>
<dbReference type="EMBL" id="CATOUU010001128">
    <property type="protein sequence ID" value="CAI9973884.1"/>
    <property type="molecule type" value="Genomic_DNA"/>
</dbReference>
<comment type="caution">
    <text evidence="1">The sequence shown here is derived from an EMBL/GenBank/DDBJ whole genome shotgun (WGS) entry which is preliminary data.</text>
</comment>
<keyword evidence="3" id="KW-1185">Reference proteome</keyword>
<protein>
    <submittedName>
        <fullName evidence="2">Hypothetical_protein</fullName>
    </submittedName>
</protein>
<reference evidence="1" key="1">
    <citation type="submission" date="2023-06" db="EMBL/GenBank/DDBJ databases">
        <authorList>
            <person name="Kurt Z."/>
        </authorList>
    </citation>
    <scope>NUCLEOTIDE SEQUENCE</scope>
</reference>
<accession>A0AA86UZ35</accession>
<dbReference type="Proteomes" id="UP001642409">
    <property type="component" value="Unassembled WGS sequence"/>
</dbReference>
<evidence type="ECO:0000313" key="3">
    <source>
        <dbReference type="Proteomes" id="UP001642409"/>
    </source>
</evidence>
<name>A0AA86UZ35_9EUKA</name>
<sequence>MGNLCNSVVQQDQNDPYNLPIYHSSINQQLPVQCQSRLRGPMLKMTTYSQSFSKVFKQKYFSDQLSLSQQSNLKSVSSQSYKKESPLILNQVSDISDDKDDMEILNEEVDVNNDELPPDVQLQCYVQPQPQLCE</sequence>
<evidence type="ECO:0000313" key="1">
    <source>
        <dbReference type="EMBL" id="CAI9973884.1"/>
    </source>
</evidence>
<organism evidence="1">
    <name type="scientific">Hexamita inflata</name>
    <dbReference type="NCBI Taxonomy" id="28002"/>
    <lineage>
        <taxon>Eukaryota</taxon>
        <taxon>Metamonada</taxon>
        <taxon>Diplomonadida</taxon>
        <taxon>Hexamitidae</taxon>
        <taxon>Hexamitinae</taxon>
        <taxon>Hexamita</taxon>
    </lineage>
</organism>
<proteinExistence type="predicted"/>
<evidence type="ECO:0000313" key="2">
    <source>
        <dbReference type="EMBL" id="CAL6100118.1"/>
    </source>
</evidence>
<dbReference type="AlphaFoldDB" id="A0AA86UZ35"/>
<reference evidence="2 3" key="2">
    <citation type="submission" date="2024-07" db="EMBL/GenBank/DDBJ databases">
        <authorList>
            <person name="Akdeniz Z."/>
        </authorList>
    </citation>
    <scope>NUCLEOTIDE SEQUENCE [LARGE SCALE GENOMIC DNA]</scope>
</reference>